<evidence type="ECO:0000313" key="7">
    <source>
        <dbReference type="EMBL" id="TXK06403.1"/>
    </source>
</evidence>
<keyword evidence="1" id="KW-0547">Nucleotide-binding</keyword>
<sequence length="1183" mass="128923">MRISDGRVIWSATDLKKAAECEFAWVRSIDAKLGRIAGVDEPEDEMMQRAIALGLSHEHAVLERYRAQYGNDVVELATVGPTDPEALTRALEQTVAALHSPARVLYQAAFAHDDFIGFADFMVRTDVGWLVQDTKLARTARVTALMQLAAYVDQLHRLGVPTDPTVELILGDGETSSHRVDDLLPVFELRRERIRQLIADRAVTETQAPIAWNDERGDLGVIACGRCATCESEVIAHRDLLLVAGMRPVHRRLLRGAGMESIDALAAATTAPEGMNPDVFASLRLQAQLQLQSPAGVPSPGADADSHAVPQYEVVMAPALSSLPRPNPGDIFFDFEGDPLYTEGDGTMWGIDYLFGWVDTSETYTALWAHSFADEKRALLTFLDAVAAMRSANPGMHIYHYAPYETSHLTAMAARYGVGEAAVDTLLRDGVFVDLYPIVKRAVRVGSRSYSIKKLEPLYMAEQVRTEDVQNGGDSIGRYVEARALAADGHATAADEILQDLAAYNKYDCVSTRRLRDWLIDRAIEAGRAPAPEEEPEERPYEASPLAIALQAIASDYVEPEQAGRAQSLRLAAAAIDYYPRESKTFWAEHFLRLREVLSVWEGQRNVVAVDAHSSVVLEDWSIPDGAYAMRRIVHVRGAVAPGSTIKVGSTPYLIYERPSPFTPRRLSHRWLNVAHSATVIDEVTDGFIIEERALDGQTWDALPIALTEQAPPSAGAQQGAIDEWAQKLISHEATAVEFRNPAWDLLMRREPRTVGGAVDGRTLHTLDKVDAIVSAVAALDHSYLAVQGPPGTGKTYVASRVIEKLVREKNYRIGVVAQSHAVVDNVLDRVIEAGVPKELVGKSSPTAVDDAAFTRVVKRKMGDFVEKNSARGFVVGGTAWDFANAGRLARGSLDLLVIDEAGQFSLASTIACSVVANRLLLLGDPQQLPQVSQGTHPEPVDTSALGWLMDDTDVLAPEFGFFLERSWRMHPAVAAAVSRLSYDGKLQAHESAAARSIEGVEAGVHPVPVPHRGNTSHSAQEAAEVLRIVENLLGRQWHPGEGLPPRPLTPADIIVVTPYNAQQQTVSEALAAYPEVRVGTVDKFQGQEAAVSITSLAASTARDAPRGLEFLLLENRINVAVSRAQCAAYVIYSPWLLDDLPYTPAGVRRLSAFARLMRVGEGEALAGSRRGNPPATETTLVD</sequence>
<keyword evidence="4" id="KW-0067">ATP-binding</keyword>
<dbReference type="GO" id="GO:0016787">
    <property type="term" value="F:hydrolase activity"/>
    <property type="evidence" value="ECO:0007669"/>
    <property type="project" value="UniProtKB-KW"/>
</dbReference>
<dbReference type="SUPFAM" id="SSF52540">
    <property type="entry name" value="P-loop containing nucleoside triphosphate hydrolases"/>
    <property type="match status" value="1"/>
</dbReference>
<dbReference type="InterPro" id="IPR050534">
    <property type="entry name" value="Coronavir_polyprotein_1ab"/>
</dbReference>
<dbReference type="RefSeq" id="WP_147825207.1">
    <property type="nucleotide sequence ID" value="NZ_BAAARG010000001.1"/>
</dbReference>
<keyword evidence="3" id="KW-0347">Helicase</keyword>
<proteinExistence type="predicted"/>
<keyword evidence="8" id="KW-1185">Reference proteome</keyword>
<name>A0A5C8HTJ2_9MICO</name>
<dbReference type="InterPro" id="IPR027417">
    <property type="entry name" value="P-loop_NTPase"/>
</dbReference>
<dbReference type="PANTHER" id="PTHR43788:SF8">
    <property type="entry name" value="DNA-BINDING PROTEIN SMUBP-2"/>
    <property type="match status" value="1"/>
</dbReference>
<evidence type="ECO:0000256" key="2">
    <source>
        <dbReference type="ARBA" id="ARBA00022801"/>
    </source>
</evidence>
<accession>A0A5C8HTJ2</accession>
<dbReference type="InterPro" id="IPR038720">
    <property type="entry name" value="YprB_RNase_H-like_dom"/>
</dbReference>
<dbReference type="NCBIfam" id="TIGR03491">
    <property type="entry name" value="TM0106 family RecB-like putative nuclease"/>
    <property type="match status" value="1"/>
</dbReference>
<dbReference type="InterPro" id="IPR019993">
    <property type="entry name" value="RecB_nuclease_TM0106_put"/>
</dbReference>
<evidence type="ECO:0000256" key="4">
    <source>
        <dbReference type="ARBA" id="ARBA00022840"/>
    </source>
</evidence>
<dbReference type="GO" id="GO:0043139">
    <property type="term" value="F:5'-3' DNA helicase activity"/>
    <property type="evidence" value="ECO:0007669"/>
    <property type="project" value="TreeGrafter"/>
</dbReference>
<dbReference type="Pfam" id="PF13087">
    <property type="entry name" value="AAA_12"/>
    <property type="match status" value="1"/>
</dbReference>
<dbReference type="PANTHER" id="PTHR43788">
    <property type="entry name" value="DNA2/NAM7 HELICASE FAMILY MEMBER"/>
    <property type="match status" value="1"/>
</dbReference>
<dbReference type="SUPFAM" id="SSF53098">
    <property type="entry name" value="Ribonuclease H-like"/>
    <property type="match status" value="1"/>
</dbReference>
<dbReference type="InterPro" id="IPR012337">
    <property type="entry name" value="RNaseH-like_sf"/>
</dbReference>
<protein>
    <submittedName>
        <fullName evidence="7">TM0106 family RecB-like putative nuclease</fullName>
    </submittedName>
</protein>
<feature type="domain" description="DNA2/NAM7 helicase-like C-terminal" evidence="5">
    <location>
        <begin position="959"/>
        <end position="1132"/>
    </location>
</feature>
<evidence type="ECO:0000259" key="5">
    <source>
        <dbReference type="Pfam" id="PF13087"/>
    </source>
</evidence>
<keyword evidence="2" id="KW-0378">Hydrolase</keyword>
<dbReference type="AlphaFoldDB" id="A0A5C8HTJ2"/>
<gene>
    <name evidence="7" type="ORF">FVP60_05455</name>
</gene>
<dbReference type="Pfam" id="PF13604">
    <property type="entry name" value="AAA_30"/>
    <property type="match status" value="1"/>
</dbReference>
<evidence type="ECO:0000256" key="3">
    <source>
        <dbReference type="ARBA" id="ARBA00022806"/>
    </source>
</evidence>
<dbReference type="InterPro" id="IPR041679">
    <property type="entry name" value="DNA2/NAM7-like_C"/>
</dbReference>
<dbReference type="CDD" id="cd18808">
    <property type="entry name" value="SF1_C_Upf1"/>
    <property type="match status" value="1"/>
</dbReference>
<dbReference type="Pfam" id="PF13482">
    <property type="entry name" value="RNase_H_2"/>
    <property type="match status" value="1"/>
</dbReference>
<organism evidence="7 8">
    <name type="scientific">Microbacterium mitrae</name>
    <dbReference type="NCBI Taxonomy" id="664640"/>
    <lineage>
        <taxon>Bacteria</taxon>
        <taxon>Bacillati</taxon>
        <taxon>Actinomycetota</taxon>
        <taxon>Actinomycetes</taxon>
        <taxon>Micrococcales</taxon>
        <taxon>Microbacteriaceae</taxon>
        <taxon>Microbacterium</taxon>
    </lineage>
</organism>
<dbReference type="InterPro" id="IPR047187">
    <property type="entry name" value="SF1_C_Upf1"/>
</dbReference>
<dbReference type="Proteomes" id="UP000321196">
    <property type="component" value="Unassembled WGS sequence"/>
</dbReference>
<dbReference type="GO" id="GO:0005524">
    <property type="term" value="F:ATP binding"/>
    <property type="evidence" value="ECO:0007669"/>
    <property type="project" value="UniProtKB-KW"/>
</dbReference>
<reference evidence="7 8" key="1">
    <citation type="submission" date="2019-08" db="EMBL/GenBank/DDBJ databases">
        <authorList>
            <person name="Dong K."/>
        </authorList>
    </citation>
    <scope>NUCLEOTIDE SEQUENCE [LARGE SCALE GENOMIC DNA]</scope>
    <source>
        <strain evidence="7 8">M4-8</strain>
    </source>
</reference>
<comment type="caution">
    <text evidence="7">The sequence shown here is derived from an EMBL/GenBank/DDBJ whole genome shotgun (WGS) entry which is preliminary data.</text>
</comment>
<dbReference type="OrthoDB" id="9757917at2"/>
<feature type="domain" description="YprB ribonuclease H-like" evidence="6">
    <location>
        <begin position="331"/>
        <end position="519"/>
    </location>
</feature>
<evidence type="ECO:0000313" key="8">
    <source>
        <dbReference type="Proteomes" id="UP000321196"/>
    </source>
</evidence>
<dbReference type="CDD" id="cd17934">
    <property type="entry name" value="DEXXQc_Upf1-like"/>
    <property type="match status" value="1"/>
</dbReference>
<dbReference type="EMBL" id="VRSW01000001">
    <property type="protein sequence ID" value="TXK06403.1"/>
    <property type="molecule type" value="Genomic_DNA"/>
</dbReference>
<dbReference type="Gene3D" id="3.40.50.300">
    <property type="entry name" value="P-loop containing nucleotide triphosphate hydrolases"/>
    <property type="match status" value="2"/>
</dbReference>
<evidence type="ECO:0000256" key="1">
    <source>
        <dbReference type="ARBA" id="ARBA00022741"/>
    </source>
</evidence>
<evidence type="ECO:0000259" key="6">
    <source>
        <dbReference type="Pfam" id="PF13482"/>
    </source>
</evidence>